<organism evidence="2 3">
    <name type="scientific">Cryobacterium arcticum</name>
    <dbReference type="NCBI Taxonomy" id="670052"/>
    <lineage>
        <taxon>Bacteria</taxon>
        <taxon>Bacillati</taxon>
        <taxon>Actinomycetota</taxon>
        <taxon>Actinomycetes</taxon>
        <taxon>Micrococcales</taxon>
        <taxon>Microbacteriaceae</taxon>
        <taxon>Cryobacterium</taxon>
    </lineage>
</organism>
<reference evidence="2 3" key="1">
    <citation type="submission" date="2018-05" db="EMBL/GenBank/DDBJ databases">
        <title>Genetic diversity of glacier-inhabiting Cryobacterium bacteria in China and description of Cryobacterium mengkeensis sp. nov. and Arthrobacter glacialis sp. nov.</title>
        <authorList>
            <person name="Liu Q."/>
            <person name="Xin Y.-H."/>
        </authorList>
    </citation>
    <scope>NUCLEOTIDE SEQUENCE [LARGE SCALE GENOMIC DNA]</scope>
    <source>
        <strain evidence="2 3">SK-1</strain>
    </source>
</reference>
<dbReference type="OrthoDB" id="5116842at2"/>
<dbReference type="RefSeq" id="WP_110126912.1">
    <property type="nucleotide sequence ID" value="NZ_QHLY01000012.1"/>
</dbReference>
<evidence type="ECO:0000256" key="1">
    <source>
        <dbReference type="SAM" id="Phobius"/>
    </source>
</evidence>
<keyword evidence="3" id="KW-1185">Reference proteome</keyword>
<accession>A0A317ZSG1</accession>
<dbReference type="Proteomes" id="UP000246722">
    <property type="component" value="Unassembled WGS sequence"/>
</dbReference>
<dbReference type="AlphaFoldDB" id="A0A317ZSG1"/>
<feature type="transmembrane region" description="Helical" evidence="1">
    <location>
        <begin position="45"/>
        <end position="68"/>
    </location>
</feature>
<comment type="caution">
    <text evidence="2">The sequence shown here is derived from an EMBL/GenBank/DDBJ whole genome shotgun (WGS) entry which is preliminary data.</text>
</comment>
<keyword evidence="1" id="KW-0472">Membrane</keyword>
<dbReference type="EMBL" id="QHLY01000012">
    <property type="protein sequence ID" value="PXA67227.1"/>
    <property type="molecule type" value="Genomic_DNA"/>
</dbReference>
<proteinExistence type="predicted"/>
<gene>
    <name evidence="2" type="ORF">CTB96_10730</name>
</gene>
<protein>
    <submittedName>
        <fullName evidence="2">Uncharacterized protein</fullName>
    </submittedName>
</protein>
<name>A0A317ZSG1_9MICO</name>
<evidence type="ECO:0000313" key="3">
    <source>
        <dbReference type="Proteomes" id="UP000246722"/>
    </source>
</evidence>
<sequence length="184" mass="19052">MTHHTDAPAGRPEFDPQRSAEIRRLLIRTVAGTSRPRIARLSRTSFALAATVALLCAGGVGAGSVVVYDRLAHDSELTAQSAATENGHDSVAEAAADSTAESQSGLSPAVMLNGQLGYAYDVDLYSVMATSASGVPTSDGQFLSDAEASDLDLNGFAAASLRVPIYLADGVTVIGYIEPRALAR</sequence>
<evidence type="ECO:0000313" key="2">
    <source>
        <dbReference type="EMBL" id="PXA67227.1"/>
    </source>
</evidence>
<keyword evidence="1" id="KW-0812">Transmembrane</keyword>
<keyword evidence="1" id="KW-1133">Transmembrane helix</keyword>